<dbReference type="Proteomes" id="UP000237271">
    <property type="component" value="Unassembled WGS sequence"/>
</dbReference>
<gene>
    <name evidence="2" type="ORF">PHPALM_11492</name>
</gene>
<evidence type="ECO:0000313" key="2">
    <source>
        <dbReference type="EMBL" id="POM71885.1"/>
    </source>
</evidence>
<keyword evidence="3" id="KW-1185">Reference proteome</keyword>
<dbReference type="EMBL" id="NCKW01006395">
    <property type="protein sequence ID" value="POM71885.1"/>
    <property type="molecule type" value="Genomic_DNA"/>
</dbReference>
<feature type="domain" description="ZSWIM1/3 RNaseH-like" evidence="1">
    <location>
        <begin position="9"/>
        <end position="64"/>
    </location>
</feature>
<dbReference type="InterPro" id="IPR048324">
    <property type="entry name" value="ZSWIM1-3_RNaseH-like"/>
</dbReference>
<dbReference type="OrthoDB" id="111802at2759"/>
<comment type="caution">
    <text evidence="2">The sequence shown here is derived from an EMBL/GenBank/DDBJ whole genome shotgun (WGS) entry which is preliminary data.</text>
</comment>
<evidence type="ECO:0000313" key="3">
    <source>
        <dbReference type="Proteomes" id="UP000237271"/>
    </source>
</evidence>
<evidence type="ECO:0000259" key="1">
    <source>
        <dbReference type="Pfam" id="PF21056"/>
    </source>
</evidence>
<dbReference type="AlphaFoldDB" id="A0A2P4Y252"/>
<reference evidence="2 3" key="1">
    <citation type="journal article" date="2017" name="Genome Biol. Evol.">
        <title>Phytophthora megakarya and P. palmivora, closely related causal agents of cacao black pod rot, underwent increases in genome sizes and gene numbers by different mechanisms.</title>
        <authorList>
            <person name="Ali S.S."/>
            <person name="Shao J."/>
            <person name="Lary D.J."/>
            <person name="Kronmiller B."/>
            <person name="Shen D."/>
            <person name="Strem M.D."/>
            <person name="Amoako-Attah I."/>
            <person name="Akrofi A.Y."/>
            <person name="Begoude B.A."/>
            <person name="Ten Hoopen G.M."/>
            <person name="Coulibaly K."/>
            <person name="Kebe B.I."/>
            <person name="Melnick R.L."/>
            <person name="Guiltinan M.J."/>
            <person name="Tyler B.M."/>
            <person name="Meinhardt L.W."/>
            <person name="Bailey B.A."/>
        </authorList>
    </citation>
    <scope>NUCLEOTIDE SEQUENCE [LARGE SCALE GENOMIC DNA]</scope>
    <source>
        <strain evidence="3">sbr112.9</strain>
    </source>
</reference>
<accession>A0A2P4Y252</accession>
<dbReference type="Pfam" id="PF21056">
    <property type="entry name" value="ZSWIM1-3_RNaseH-like"/>
    <property type="match status" value="1"/>
</dbReference>
<organism evidence="2 3">
    <name type="scientific">Phytophthora palmivora</name>
    <dbReference type="NCBI Taxonomy" id="4796"/>
    <lineage>
        <taxon>Eukaryota</taxon>
        <taxon>Sar</taxon>
        <taxon>Stramenopiles</taxon>
        <taxon>Oomycota</taxon>
        <taxon>Peronosporomycetes</taxon>
        <taxon>Peronosporales</taxon>
        <taxon>Peronosporaceae</taxon>
        <taxon>Phytophthora</taxon>
    </lineage>
</organism>
<name>A0A2P4Y252_9STRA</name>
<proteinExistence type="predicted"/>
<sequence>MSCLARLDAYIMYALVESEHKDNLRQVDFKKNIPDWRKIRIVMPDNGVHKKQVMNDMLSQARQLWWQ</sequence>
<protein>
    <recommendedName>
        <fullName evidence="1">ZSWIM1/3 RNaseH-like domain-containing protein</fullName>
    </recommendedName>
</protein>